<dbReference type="SUPFAM" id="SSF75005">
    <property type="entry name" value="Arabinanase/levansucrase/invertase"/>
    <property type="match status" value="1"/>
</dbReference>
<keyword evidence="2" id="KW-0732">Signal</keyword>
<dbReference type="FunFam" id="2.115.10.20:FF:000011">
    <property type="entry name" value="Glycosyl hydrolases family 32 superfamily"/>
    <property type="match status" value="1"/>
</dbReference>
<dbReference type="Pfam" id="PF00251">
    <property type="entry name" value="Glyco_hydro_32N"/>
    <property type="match status" value="1"/>
</dbReference>
<evidence type="ECO:0000256" key="5">
    <source>
        <dbReference type="RuleBase" id="RU362110"/>
    </source>
</evidence>
<evidence type="ECO:0000313" key="9">
    <source>
        <dbReference type="Proteomes" id="UP001141434"/>
    </source>
</evidence>
<dbReference type="GeneID" id="81396839"/>
<dbReference type="InterPro" id="IPR023296">
    <property type="entry name" value="Glyco_hydro_beta-prop_sf"/>
</dbReference>
<dbReference type="Pfam" id="PF08244">
    <property type="entry name" value="Glyco_hydro_32C"/>
    <property type="match status" value="1"/>
</dbReference>
<protein>
    <recommendedName>
        <fullName evidence="10">Glycoside hydrolase family 32 protein</fullName>
    </recommendedName>
</protein>
<feature type="domain" description="Glycosyl hydrolase family 32 C-terminal" evidence="7">
    <location>
        <begin position="450"/>
        <end position="604"/>
    </location>
</feature>
<evidence type="ECO:0000259" key="6">
    <source>
        <dbReference type="Pfam" id="PF00251"/>
    </source>
</evidence>
<reference evidence="8" key="1">
    <citation type="submission" date="2022-11" db="EMBL/GenBank/DDBJ databases">
        <authorList>
            <person name="Petersen C."/>
        </authorList>
    </citation>
    <scope>NUCLEOTIDE SEQUENCE</scope>
    <source>
        <strain evidence="8">IBT 34128</strain>
    </source>
</reference>
<dbReference type="OrthoDB" id="202537at2759"/>
<name>A0A9W9F2H7_9EURO</name>
<dbReference type="InterPro" id="IPR013320">
    <property type="entry name" value="ConA-like_dom_sf"/>
</dbReference>
<keyword evidence="3 5" id="KW-0378">Hydrolase</keyword>
<sequence>MSVLTSALDLKARVFQERSLPSALENRAEAGTSTTLGHQKEFAENISQRRPSFHVTAPHGWMNDPCGLGYDPATGIYHLFFQWNPHGNVWGNISWGHATSTDLVSWEVLSQPALTPSAEYDRCGVFTGCVRPTDIHGNPGALTAVYTSVGRLPIHYTLPYVRGSESLSIAVSQDGGMRWERQDCNPILKGPPQHVKVTGWRDPCITVWTGAQQTAPETSRSGLCGFISGGIAAQTPTVFVYSVNPKNLTEWQYIGPLVDIGLNFRPSRWSGDFGVNWEVSNLMTLCDSGGVSRDFVIMGAEGRLPSQSIGEVESRDALDKRAARSQLWMSVKPSGEGNGTDKALATHVFSGIFDHGCYYAANSFWDPKASRQIVYGWITEEDLSDDLRHRQGWSSLISLPRLVRLMTLYHVKKARNSPLDSITSIEAIPESPEAVDFTVHTLGVSTDPRLEHLRQGAQTGHLADALLSSSLAAAFGNFLPLATSCWELDAEFLVGQSCARVGFDIAHTSDFKQCTTLCWDSRDETFIIHRPHIDDTAINHGRESAPHTLFTFANEHGEETEEPLRIRAFFDKSVLEVFVNDRTAISTRIYHPADRCFGLQFWAEPCESRLNDQIPSPAAVLLRADTWDGLRV</sequence>
<dbReference type="GO" id="GO:0005987">
    <property type="term" value="P:sucrose catabolic process"/>
    <property type="evidence" value="ECO:0007669"/>
    <property type="project" value="TreeGrafter"/>
</dbReference>
<dbReference type="GO" id="GO:0004575">
    <property type="term" value="F:sucrose alpha-glucosidase activity"/>
    <property type="evidence" value="ECO:0007669"/>
    <property type="project" value="TreeGrafter"/>
</dbReference>
<dbReference type="RefSeq" id="XP_056510470.1">
    <property type="nucleotide sequence ID" value="XM_056657670.1"/>
</dbReference>
<dbReference type="SMART" id="SM00640">
    <property type="entry name" value="Glyco_32"/>
    <property type="match status" value="1"/>
</dbReference>
<evidence type="ECO:0000313" key="8">
    <source>
        <dbReference type="EMBL" id="KAJ5092275.1"/>
    </source>
</evidence>
<evidence type="ECO:0000256" key="1">
    <source>
        <dbReference type="ARBA" id="ARBA00009902"/>
    </source>
</evidence>
<evidence type="ECO:0000256" key="3">
    <source>
        <dbReference type="ARBA" id="ARBA00022801"/>
    </source>
</evidence>
<evidence type="ECO:0000256" key="2">
    <source>
        <dbReference type="ARBA" id="ARBA00022729"/>
    </source>
</evidence>
<evidence type="ECO:0000259" key="7">
    <source>
        <dbReference type="Pfam" id="PF08244"/>
    </source>
</evidence>
<organism evidence="8 9">
    <name type="scientific">Penicillium alfredii</name>
    <dbReference type="NCBI Taxonomy" id="1506179"/>
    <lineage>
        <taxon>Eukaryota</taxon>
        <taxon>Fungi</taxon>
        <taxon>Dikarya</taxon>
        <taxon>Ascomycota</taxon>
        <taxon>Pezizomycotina</taxon>
        <taxon>Eurotiomycetes</taxon>
        <taxon>Eurotiomycetidae</taxon>
        <taxon>Eurotiales</taxon>
        <taxon>Aspergillaceae</taxon>
        <taxon>Penicillium</taxon>
    </lineage>
</organism>
<dbReference type="GO" id="GO:0005737">
    <property type="term" value="C:cytoplasm"/>
    <property type="evidence" value="ECO:0007669"/>
    <property type="project" value="TreeGrafter"/>
</dbReference>
<gene>
    <name evidence="8" type="ORF">NUU61_007145</name>
</gene>
<dbReference type="PANTHER" id="PTHR42800:SF3">
    <property type="entry name" value="GLYCOSYL HYDROLASE FAMILY 32 N-TERMINAL DOMAIN-CONTAINING PROTEIN"/>
    <property type="match status" value="1"/>
</dbReference>
<dbReference type="InterPro" id="IPR013148">
    <property type="entry name" value="Glyco_hydro_32_N"/>
</dbReference>
<dbReference type="PANTHER" id="PTHR42800">
    <property type="entry name" value="EXOINULINASE INUD (AFU_ORTHOLOGUE AFUA_5G00480)"/>
    <property type="match status" value="1"/>
</dbReference>
<dbReference type="Proteomes" id="UP001141434">
    <property type="component" value="Unassembled WGS sequence"/>
</dbReference>
<dbReference type="AlphaFoldDB" id="A0A9W9F2H7"/>
<dbReference type="SUPFAM" id="SSF49899">
    <property type="entry name" value="Concanavalin A-like lectins/glucanases"/>
    <property type="match status" value="1"/>
</dbReference>
<dbReference type="InterPro" id="IPR013189">
    <property type="entry name" value="Glyco_hydro_32_C"/>
</dbReference>
<evidence type="ECO:0000256" key="4">
    <source>
        <dbReference type="ARBA" id="ARBA00023295"/>
    </source>
</evidence>
<comment type="similarity">
    <text evidence="1 5">Belongs to the glycosyl hydrolase 32 family.</text>
</comment>
<feature type="domain" description="Glycosyl hydrolase family 32 N-terminal" evidence="6">
    <location>
        <begin position="54"/>
        <end position="407"/>
    </location>
</feature>
<reference evidence="8" key="2">
    <citation type="journal article" date="2023" name="IMA Fungus">
        <title>Comparative genomic study of the Penicillium genus elucidates a diverse pangenome and 15 lateral gene transfer events.</title>
        <authorList>
            <person name="Petersen C."/>
            <person name="Sorensen T."/>
            <person name="Nielsen M.R."/>
            <person name="Sondergaard T.E."/>
            <person name="Sorensen J.L."/>
            <person name="Fitzpatrick D.A."/>
            <person name="Frisvad J.C."/>
            <person name="Nielsen K.L."/>
        </authorList>
    </citation>
    <scope>NUCLEOTIDE SEQUENCE</scope>
    <source>
        <strain evidence="8">IBT 34128</strain>
    </source>
</reference>
<evidence type="ECO:0008006" key="10">
    <source>
        <dbReference type="Google" id="ProtNLM"/>
    </source>
</evidence>
<dbReference type="Gene3D" id="2.115.10.20">
    <property type="entry name" value="Glycosyl hydrolase domain, family 43"/>
    <property type="match status" value="1"/>
</dbReference>
<dbReference type="EMBL" id="JAPMSZ010000009">
    <property type="protein sequence ID" value="KAJ5092275.1"/>
    <property type="molecule type" value="Genomic_DNA"/>
</dbReference>
<keyword evidence="4 5" id="KW-0326">Glycosidase</keyword>
<proteinExistence type="inferred from homology"/>
<dbReference type="CDD" id="cd18621">
    <property type="entry name" value="GH32_XdINV-like"/>
    <property type="match status" value="1"/>
</dbReference>
<comment type="caution">
    <text evidence="8">The sequence shown here is derived from an EMBL/GenBank/DDBJ whole genome shotgun (WGS) entry which is preliminary data.</text>
</comment>
<dbReference type="Gene3D" id="2.60.120.560">
    <property type="entry name" value="Exo-inulinase, domain 1"/>
    <property type="match status" value="1"/>
</dbReference>
<keyword evidence="9" id="KW-1185">Reference proteome</keyword>
<accession>A0A9W9F2H7</accession>
<dbReference type="InterPro" id="IPR001362">
    <property type="entry name" value="Glyco_hydro_32"/>
</dbReference>